<gene>
    <name evidence="2" type="ORF">QT969_10420</name>
</gene>
<name>A0ABT7RM50_9NOCA</name>
<evidence type="ECO:0000313" key="3">
    <source>
        <dbReference type="Proteomes" id="UP001233164"/>
    </source>
</evidence>
<proteinExistence type="predicted"/>
<dbReference type="RefSeq" id="WP_289378770.1">
    <property type="nucleotide sequence ID" value="NZ_JAUBOF010000027.1"/>
</dbReference>
<protein>
    <recommendedName>
        <fullName evidence="1">Gp28/Gp37-like domain-containing protein</fullName>
    </recommendedName>
</protein>
<organism evidence="2 3">
    <name type="scientific">Rhodococcus indonesiensis</name>
    <dbReference type="NCBI Taxonomy" id="3055869"/>
    <lineage>
        <taxon>Bacteria</taxon>
        <taxon>Bacillati</taxon>
        <taxon>Actinomycetota</taxon>
        <taxon>Actinomycetes</taxon>
        <taxon>Mycobacteriales</taxon>
        <taxon>Nocardiaceae</taxon>
        <taxon>Rhodococcus</taxon>
    </lineage>
</organism>
<evidence type="ECO:0000313" key="2">
    <source>
        <dbReference type="EMBL" id="MDM7488705.1"/>
    </source>
</evidence>
<keyword evidence="3" id="KW-1185">Reference proteome</keyword>
<dbReference type="Pfam" id="PF14594">
    <property type="entry name" value="Sipho_Gp37"/>
    <property type="match status" value="1"/>
</dbReference>
<reference evidence="2 3" key="1">
    <citation type="submission" date="2023-06" db="EMBL/GenBank/DDBJ databases">
        <title>Rhodococcus indonesiensis sp. nov a new member of the Rhodococcus ruber lineage isolated from a sediment of neutral hot spring.</title>
        <authorList>
            <person name="Kusuma A.B."/>
            <person name="Fenylestari G."/>
            <person name="Ammar F."/>
            <person name="Nouioui I."/>
            <person name="Goodfellow M."/>
        </authorList>
    </citation>
    <scope>NUCLEOTIDE SEQUENCE [LARGE SCALE GENOMIC DNA]</scope>
    <source>
        <strain evidence="2 3">CSLK01-03</strain>
    </source>
</reference>
<sequence>MAVIDFQLSLEEQCEAIWAATKANAQAEKNLRKAPPVVRLWDGEMRLQHLVQSEYSATFDLIEADTGPGEIQIPFSHPVGQWLFDEYGRLERGEKRNVNITVDYCGSRWGGMMDHVELELDDTGDQVVIARFSSDYERLKWYTCWANPWLPEWIQFPRVFILPGPIPWVLSTLLELQLHRERNSTWAMPNDPMDAAQRTNLDQSTWSMVVKPLSFAESMASGALWGIAASRFKNFHDIAKPMLEDGEITPVIQVYLDGDPEPWPGANLRHGTRVVSFEDRSGRYSTGTATGGSVWDGLIRTFTSFAEDFVDSTESLVTDTTIPPQYYEPGSKRTQKELPFVVWRDGEISGLESYRFRKTPSKGIQVVTGGHSMPGVVGAPT</sequence>
<dbReference type="EMBL" id="JAUBOF010000027">
    <property type="protein sequence ID" value="MDM7488705.1"/>
    <property type="molecule type" value="Genomic_DNA"/>
</dbReference>
<evidence type="ECO:0000259" key="1">
    <source>
        <dbReference type="Pfam" id="PF14594"/>
    </source>
</evidence>
<feature type="domain" description="Gp28/Gp37-like" evidence="1">
    <location>
        <begin position="38"/>
        <end position="376"/>
    </location>
</feature>
<comment type="caution">
    <text evidence="2">The sequence shown here is derived from an EMBL/GenBank/DDBJ whole genome shotgun (WGS) entry which is preliminary data.</text>
</comment>
<accession>A0ABT7RM50</accession>
<dbReference type="Proteomes" id="UP001233164">
    <property type="component" value="Unassembled WGS sequence"/>
</dbReference>
<dbReference type="InterPro" id="IPR029432">
    <property type="entry name" value="Gp28/Gp37-like_dom"/>
</dbReference>